<evidence type="ECO:0000256" key="2">
    <source>
        <dbReference type="ARBA" id="ARBA00022737"/>
    </source>
</evidence>
<dbReference type="Pfam" id="PF00651">
    <property type="entry name" value="BTB"/>
    <property type="match status" value="2"/>
</dbReference>
<evidence type="ECO:0000256" key="4">
    <source>
        <dbReference type="SAM" id="MobiDB-lite"/>
    </source>
</evidence>
<proteinExistence type="predicted"/>
<dbReference type="PANTHER" id="PTHR24413">
    <property type="entry name" value="SPECKLE-TYPE POZ PROTEIN"/>
    <property type="match status" value="1"/>
</dbReference>
<keyword evidence="3" id="KW-0175">Coiled coil</keyword>
<dbReference type="InterPro" id="IPR015915">
    <property type="entry name" value="Kelch-typ_b-propeller"/>
</dbReference>
<dbReference type="RefSeq" id="XP_044546939.1">
    <property type="nucleotide sequence ID" value="XM_044696087.1"/>
</dbReference>
<dbReference type="InterPro" id="IPR000210">
    <property type="entry name" value="BTB/POZ_dom"/>
</dbReference>
<feature type="compositionally biased region" description="Acidic residues" evidence="4">
    <location>
        <begin position="19"/>
        <end position="49"/>
    </location>
</feature>
<gene>
    <name evidence="6" type="ORF">C9374_006248</name>
</gene>
<dbReference type="GeneID" id="68098702"/>
<keyword evidence="7" id="KW-1185">Reference proteome</keyword>
<dbReference type="SUPFAM" id="SSF54695">
    <property type="entry name" value="POZ domain"/>
    <property type="match status" value="2"/>
</dbReference>
<sequence length="1167" mass="134129">MSSSRNTSASTLLLHLTGEDEYSEEEEEDEPYSSHEEEVDDEQLVDDEWYAPSVGSNQNKENQQQPHDEESSSLWDTQGVDILKLASSQKLDPSNSKHHSLKQFLKSTQPSKKKASPSQIIPMTDPKEIELFYEQLKIIKKDHHEDDEKHPALNFSLHHFSLQSPLSQTATSNKCSISLFNEHANTLKIYSHGISDRYVQACKRALNDRPPQVKPKAFLKTLYPDYKQMKYQVDRKEMRELNFSKLLGYATCYIPKLNSIFIHGGTNQSTNAQSNDVYIYNIHQNSFHILDFLNQTNNRRYHSCYYQGMSKHFMIYVAQKDCILIFGGGTVKALTFKKVLSLSSQRNGSGLSSSHSTSSSNAVATNSFDEMIHHLKWGIKQYDQYAQKFFYSQSVIPFLNQASFDFSEYCNFQHVLDPSTLTLYLFGGKFKRSHHRELDESHLIFKIEIVPQTNALVIGNQHFPVAFQLSILIPSHKYQSYSSKILNFPHNRCSFQSNSLICMKCSDSDEANNHTTTSLGAIPVTSTTIASLLSHRKHMSTCFVPSTHEIYFYGGHEQNQWRNEMYCFNTELNRWSMMDMNYSYLDIESPISTSLMNIHSAATDSTTHTKIPQLTPNPRRIVPTMTVNYDSKSMLLFDRIDGSIYCYSFSQSSSGKQSAWSVIHPLGIQSHTDYINCSRILPTQNIVSQPYQTMPQSYYQVLRVGEKLYILNTTTSTMSGTENSGNTSGRNSLYSCKHFFPIQILTNPIVNTNDINILSHISSIYRSQEYVDVKFVVKKFKKNDSSGGCNSGNGNENHLDEYEYFTGHKSIISCRCSYLKELIQQSNYYEEDNDSNKNYYYQSSNNSNTRMLIVKIEDATSDLFKAILDFIYLGEVHLHEDDSASMLNDTAMNDNIQKEAEKFTIVNRFLSICKKWNFKSEFFESLCQFDQSIHLDVYTRIISDFERDIASMVNSNESFADVKIILEDEDYIEGEEDEMKLLTEHLKNMNSQEETYDEEGEQEMENIIELPVPHQCHYEMVQVHKCMIIRSPFFAKMFEHGFTESLTNTIRFKSNVLDKNALIQVLHYIYTDRSTEITPANCIGILVYSQMFGLSQLASNCRNMIRANLTPHNCAAILEIAQVYKDQALEREVIEYICKNTEACDLILQSDHVSTESKLAIKKKLKK</sequence>
<accession>A0AA88KH13</accession>
<evidence type="ECO:0000259" key="5">
    <source>
        <dbReference type="PROSITE" id="PS50097"/>
    </source>
</evidence>
<evidence type="ECO:0000313" key="7">
    <source>
        <dbReference type="Proteomes" id="UP000816034"/>
    </source>
</evidence>
<evidence type="ECO:0000256" key="1">
    <source>
        <dbReference type="ARBA" id="ARBA00022441"/>
    </source>
</evidence>
<evidence type="ECO:0000256" key="3">
    <source>
        <dbReference type="SAM" id="Coils"/>
    </source>
</evidence>
<dbReference type="InterPro" id="IPR011333">
    <property type="entry name" value="SKP1/BTB/POZ_sf"/>
</dbReference>
<dbReference type="SUPFAM" id="SSF117281">
    <property type="entry name" value="Kelch motif"/>
    <property type="match status" value="1"/>
</dbReference>
<feature type="coiled-coil region" evidence="3">
    <location>
        <begin position="972"/>
        <end position="999"/>
    </location>
</feature>
<dbReference type="Proteomes" id="UP000816034">
    <property type="component" value="Unassembled WGS sequence"/>
</dbReference>
<feature type="domain" description="BTB" evidence="5">
    <location>
        <begin position="1006"/>
        <end position="1073"/>
    </location>
</feature>
<comment type="caution">
    <text evidence="6">The sequence shown here is derived from an EMBL/GenBank/DDBJ whole genome shotgun (WGS) entry which is preliminary data.</text>
</comment>
<reference evidence="6 7" key="1">
    <citation type="journal article" date="2018" name="BMC Genomics">
        <title>The genome of Naegleria lovaniensis, the basis for a comparative approach to unravel pathogenicity factors of the human pathogenic amoeba N. fowleri.</title>
        <authorList>
            <person name="Liechti N."/>
            <person name="Schurch N."/>
            <person name="Bruggmann R."/>
            <person name="Wittwer M."/>
        </authorList>
    </citation>
    <scope>NUCLEOTIDE SEQUENCE [LARGE SCALE GENOMIC DNA]</scope>
    <source>
        <strain evidence="6 7">ATCC 30569</strain>
    </source>
</reference>
<evidence type="ECO:0000313" key="6">
    <source>
        <dbReference type="EMBL" id="KAG2381259.1"/>
    </source>
</evidence>
<dbReference type="Gene3D" id="2.120.10.80">
    <property type="entry name" value="Kelch-type beta propeller"/>
    <property type="match status" value="2"/>
</dbReference>
<organism evidence="6 7">
    <name type="scientific">Naegleria lovaniensis</name>
    <name type="common">Amoeba</name>
    <dbReference type="NCBI Taxonomy" id="51637"/>
    <lineage>
        <taxon>Eukaryota</taxon>
        <taxon>Discoba</taxon>
        <taxon>Heterolobosea</taxon>
        <taxon>Tetramitia</taxon>
        <taxon>Eutetramitia</taxon>
        <taxon>Vahlkampfiidae</taxon>
        <taxon>Naegleria</taxon>
    </lineage>
</organism>
<dbReference type="Gene3D" id="3.30.710.10">
    <property type="entry name" value="Potassium Channel Kv1.1, Chain A"/>
    <property type="match status" value="2"/>
</dbReference>
<keyword evidence="1" id="KW-0880">Kelch repeat</keyword>
<feature type="compositionally biased region" description="Polar residues" evidence="4">
    <location>
        <begin position="105"/>
        <end position="119"/>
    </location>
</feature>
<feature type="region of interest" description="Disordered" evidence="4">
    <location>
        <begin position="1"/>
        <end position="74"/>
    </location>
</feature>
<dbReference type="PROSITE" id="PS50097">
    <property type="entry name" value="BTB"/>
    <property type="match status" value="2"/>
</dbReference>
<protein>
    <recommendedName>
        <fullName evidence="5">BTB domain-containing protein</fullName>
    </recommendedName>
</protein>
<dbReference type="CDD" id="cd18186">
    <property type="entry name" value="BTB_POZ_ZBTB_KLHL-like"/>
    <property type="match status" value="2"/>
</dbReference>
<feature type="compositionally biased region" description="Polar residues" evidence="4">
    <location>
        <begin position="1"/>
        <end position="11"/>
    </location>
</feature>
<dbReference type="SMART" id="SM00225">
    <property type="entry name" value="BTB"/>
    <property type="match status" value="2"/>
</dbReference>
<keyword evidence="2" id="KW-0677">Repeat</keyword>
<dbReference type="EMBL" id="PYSW02000027">
    <property type="protein sequence ID" value="KAG2381259.1"/>
    <property type="molecule type" value="Genomic_DNA"/>
</dbReference>
<feature type="domain" description="BTB" evidence="5">
    <location>
        <begin position="771"/>
        <end position="880"/>
    </location>
</feature>
<feature type="compositionally biased region" description="Polar residues" evidence="4">
    <location>
        <begin position="54"/>
        <end position="65"/>
    </location>
</feature>
<name>A0AA88KH13_NAELO</name>
<dbReference type="AlphaFoldDB" id="A0AA88KH13"/>
<feature type="region of interest" description="Disordered" evidence="4">
    <location>
        <begin position="88"/>
        <end position="119"/>
    </location>
</feature>